<protein>
    <submittedName>
        <fullName evidence="2">Uncharacterized protein</fullName>
    </submittedName>
</protein>
<feature type="chain" id="PRO_5022203749" evidence="1">
    <location>
        <begin position="20"/>
        <end position="174"/>
    </location>
</feature>
<feature type="signal peptide" evidence="1">
    <location>
        <begin position="1"/>
        <end position="19"/>
    </location>
</feature>
<feature type="non-terminal residue" evidence="2">
    <location>
        <position position="174"/>
    </location>
</feature>
<keyword evidence="3" id="KW-1185">Reference proteome</keyword>
<accession>A0A564Y0A1</accession>
<keyword evidence="1" id="KW-0732">Signal</keyword>
<dbReference type="Proteomes" id="UP000321570">
    <property type="component" value="Unassembled WGS sequence"/>
</dbReference>
<reference evidence="2 3" key="1">
    <citation type="submission" date="2019-07" db="EMBL/GenBank/DDBJ databases">
        <authorList>
            <person name="Jastrzebski P J."/>
            <person name="Paukszto L."/>
            <person name="Jastrzebski P J."/>
        </authorList>
    </citation>
    <scope>NUCLEOTIDE SEQUENCE [LARGE SCALE GENOMIC DNA]</scope>
    <source>
        <strain evidence="2 3">WMS-il1</strain>
    </source>
</reference>
<feature type="non-terminal residue" evidence="2">
    <location>
        <position position="1"/>
    </location>
</feature>
<proteinExistence type="predicted"/>
<sequence>LFAACGFCCFYIFPVLISGYISTPETVIDSILVDIAPYIIGQGDESATVLSVENVVRCGPILIDEIVLSPSVTYVLSACIAMDNLKVRVKYSIFTGKLTVKHLKLVANVTVETGLFPKAYGTTKIIEWTDAKIEITIIHIPADIFKETIEKQLTKTMNQYLDMFIQLDKNINPY</sequence>
<evidence type="ECO:0000313" key="3">
    <source>
        <dbReference type="Proteomes" id="UP000321570"/>
    </source>
</evidence>
<dbReference type="AlphaFoldDB" id="A0A564Y0A1"/>
<dbReference type="EMBL" id="CABIJS010000022">
    <property type="protein sequence ID" value="VUZ39933.1"/>
    <property type="molecule type" value="Genomic_DNA"/>
</dbReference>
<evidence type="ECO:0000256" key="1">
    <source>
        <dbReference type="SAM" id="SignalP"/>
    </source>
</evidence>
<organism evidence="2 3">
    <name type="scientific">Hymenolepis diminuta</name>
    <name type="common">Rat tapeworm</name>
    <dbReference type="NCBI Taxonomy" id="6216"/>
    <lineage>
        <taxon>Eukaryota</taxon>
        <taxon>Metazoa</taxon>
        <taxon>Spiralia</taxon>
        <taxon>Lophotrochozoa</taxon>
        <taxon>Platyhelminthes</taxon>
        <taxon>Cestoda</taxon>
        <taxon>Eucestoda</taxon>
        <taxon>Cyclophyllidea</taxon>
        <taxon>Hymenolepididae</taxon>
        <taxon>Hymenolepis</taxon>
    </lineage>
</organism>
<gene>
    <name evidence="2" type="ORF">WMSIL1_LOCUS926</name>
</gene>
<name>A0A564Y0A1_HYMDI</name>
<evidence type="ECO:0000313" key="2">
    <source>
        <dbReference type="EMBL" id="VUZ39933.1"/>
    </source>
</evidence>